<dbReference type="Proteomes" id="UP000247772">
    <property type="component" value="Unassembled WGS sequence"/>
</dbReference>
<accession>A0A2V4T462</accession>
<dbReference type="EMBL" id="QJSQ01000038">
    <property type="protein sequence ID" value="PYE14506.1"/>
    <property type="molecule type" value="Genomic_DNA"/>
</dbReference>
<organism evidence="2 3">
    <name type="scientific">Paraburkholderia silvatlantica</name>
    <dbReference type="NCBI Taxonomy" id="321895"/>
    <lineage>
        <taxon>Bacteria</taxon>
        <taxon>Pseudomonadati</taxon>
        <taxon>Pseudomonadota</taxon>
        <taxon>Betaproteobacteria</taxon>
        <taxon>Burkholderiales</taxon>
        <taxon>Burkholderiaceae</taxon>
        <taxon>Paraburkholderia</taxon>
    </lineage>
</organism>
<reference evidence="2 3" key="1">
    <citation type="submission" date="2018-06" db="EMBL/GenBank/DDBJ databases">
        <title>Genomic Encyclopedia of Type Strains, Phase IV (KMG-V): Genome sequencing to study the core and pangenomes of soil and plant-associated prokaryotes.</title>
        <authorList>
            <person name="Whitman W."/>
        </authorList>
    </citation>
    <scope>NUCLEOTIDE SEQUENCE [LARGE SCALE GENOMIC DNA]</scope>
    <source>
        <strain evidence="2 3">SRCL-318</strain>
    </source>
</reference>
<dbReference type="PROSITE" id="PS52050">
    <property type="entry name" value="WYL"/>
    <property type="match status" value="1"/>
</dbReference>
<dbReference type="RefSeq" id="WP_110857468.1">
    <property type="nucleotide sequence ID" value="NZ_QJSQ01000038.1"/>
</dbReference>
<dbReference type="Pfam" id="PF13280">
    <property type="entry name" value="WYL"/>
    <property type="match status" value="1"/>
</dbReference>
<dbReference type="InterPro" id="IPR051534">
    <property type="entry name" value="CBASS_pafABC_assoc_protein"/>
</dbReference>
<name>A0A2V4T462_9BURK</name>
<comment type="caution">
    <text evidence="2">The sequence shown here is derived from an EMBL/GenBank/DDBJ whole genome shotgun (WGS) entry which is preliminary data.</text>
</comment>
<dbReference type="PANTHER" id="PTHR34580:SF1">
    <property type="entry name" value="PROTEIN PAFC"/>
    <property type="match status" value="1"/>
</dbReference>
<evidence type="ECO:0000313" key="3">
    <source>
        <dbReference type="Proteomes" id="UP000247772"/>
    </source>
</evidence>
<proteinExistence type="predicted"/>
<keyword evidence="2" id="KW-0238">DNA-binding</keyword>
<dbReference type="PANTHER" id="PTHR34580">
    <property type="match status" value="1"/>
</dbReference>
<evidence type="ECO:0000259" key="1">
    <source>
        <dbReference type="Pfam" id="PF13280"/>
    </source>
</evidence>
<evidence type="ECO:0000313" key="2">
    <source>
        <dbReference type="EMBL" id="PYE14506.1"/>
    </source>
</evidence>
<gene>
    <name evidence="2" type="ORF">C7410_13844</name>
</gene>
<feature type="domain" description="WYL" evidence="1">
    <location>
        <begin position="158"/>
        <end position="222"/>
    </location>
</feature>
<sequence>MATRPDTLNTTILAIELLRRIPRNRKVTAAELHDQLQHVGHGRDLRTIQRQLEMLCEHFDIECDDRSKPYGYCWKAQSGGLSLPVLSEQESLLLLLAEQHLNHLLPAGVMKSMDGFFEQARRNFGPTVAERPSQQWLKKIRVVSPTQPTLPPKIEDGVFDAVSNALYANLWLELEYRNAVGKSKSAEVMPLGLAQQGVRLYLVCRYKGYAEERILALHRIITACVTTRSFERPTDFNLEEYEADGKFGFGSGKRVRLSFCIERETALQLLESPLTPEQKVVTFDDRLEVSAVVVETVQLHRWLLGFGDKVWGVKLESLDDEPTEDGALAALRHILS</sequence>
<protein>
    <submittedName>
        <fullName evidence="2">Putative DNA-binding transcriptional regulator YafY</fullName>
    </submittedName>
</protein>
<dbReference type="OrthoDB" id="8595817at2"/>
<dbReference type="InterPro" id="IPR026881">
    <property type="entry name" value="WYL_dom"/>
</dbReference>
<dbReference type="GO" id="GO:0003677">
    <property type="term" value="F:DNA binding"/>
    <property type="evidence" value="ECO:0007669"/>
    <property type="project" value="UniProtKB-KW"/>
</dbReference>
<dbReference type="AlphaFoldDB" id="A0A2V4T462"/>